<name>A0ABS7HU65_9MICO</name>
<evidence type="ECO:0000313" key="1">
    <source>
        <dbReference type="EMBL" id="MBW9108897.1"/>
    </source>
</evidence>
<dbReference type="RefSeq" id="WP_220338771.1">
    <property type="nucleotide sequence ID" value="NZ_JAEUAX010000001.1"/>
</dbReference>
<protein>
    <submittedName>
        <fullName evidence="1">Uncharacterized protein</fullName>
    </submittedName>
</protein>
<gene>
    <name evidence="1" type="ORF">JNB61_03855</name>
</gene>
<keyword evidence="2" id="KW-1185">Reference proteome</keyword>
<dbReference type="EMBL" id="JAEUAX010000001">
    <property type="protein sequence ID" value="MBW9108897.1"/>
    <property type="molecule type" value="Genomic_DNA"/>
</dbReference>
<dbReference type="Proteomes" id="UP000777440">
    <property type="component" value="Unassembled WGS sequence"/>
</dbReference>
<accession>A0ABS7HU65</accession>
<evidence type="ECO:0000313" key="2">
    <source>
        <dbReference type="Proteomes" id="UP000777440"/>
    </source>
</evidence>
<comment type="caution">
    <text evidence="1">The sequence shown here is derived from an EMBL/GenBank/DDBJ whole genome shotgun (WGS) entry which is preliminary data.</text>
</comment>
<proteinExistence type="predicted"/>
<sequence length="48" mass="5035">MLAIVGTVIAVRRPTRKREAVFALVLTSLAVLWLIARAAASIATCGAI</sequence>
<reference evidence="1 2" key="1">
    <citation type="journal article" date="2021" name="MBio">
        <title>Poor Competitiveness of Bradyrhizobium in Pigeon Pea Root Colonization in Indian Soils.</title>
        <authorList>
            <person name="Chalasani D."/>
            <person name="Basu A."/>
            <person name="Pullabhotla S.V.S.R.N."/>
            <person name="Jorrin B."/>
            <person name="Neal A.L."/>
            <person name="Poole P.S."/>
            <person name="Podile A.R."/>
            <person name="Tkacz A."/>
        </authorList>
    </citation>
    <scope>NUCLEOTIDE SEQUENCE [LARGE SCALE GENOMIC DNA]</scope>
    <source>
        <strain evidence="1 2">HU12</strain>
    </source>
</reference>
<organism evidence="1 2">
    <name type="scientific">Microbacterium ureisolvens</name>
    <dbReference type="NCBI Taxonomy" id="2781186"/>
    <lineage>
        <taxon>Bacteria</taxon>
        <taxon>Bacillati</taxon>
        <taxon>Actinomycetota</taxon>
        <taxon>Actinomycetes</taxon>
        <taxon>Micrococcales</taxon>
        <taxon>Microbacteriaceae</taxon>
        <taxon>Microbacterium</taxon>
    </lineage>
</organism>